<dbReference type="InterPro" id="IPR014762">
    <property type="entry name" value="DNA_mismatch_repair_CS"/>
</dbReference>
<keyword evidence="3" id="KW-0227">DNA damage</keyword>
<evidence type="ECO:0000259" key="5">
    <source>
        <dbReference type="SMART" id="SM01340"/>
    </source>
</evidence>
<dbReference type="InterPro" id="IPR036890">
    <property type="entry name" value="HATPase_C_sf"/>
</dbReference>
<dbReference type="Pfam" id="PF13589">
    <property type="entry name" value="HATPase_c_3"/>
    <property type="match status" value="1"/>
</dbReference>
<organism evidence="6 7">
    <name type="scientific">Bacteriovorax antarcticus</name>
    <dbReference type="NCBI Taxonomy" id="3088717"/>
    <lineage>
        <taxon>Bacteria</taxon>
        <taxon>Pseudomonadati</taxon>
        <taxon>Bdellovibrionota</taxon>
        <taxon>Bacteriovoracia</taxon>
        <taxon>Bacteriovoracales</taxon>
        <taxon>Bacteriovoracaceae</taxon>
        <taxon>Bacteriovorax</taxon>
    </lineage>
</organism>
<dbReference type="InterPro" id="IPR013507">
    <property type="entry name" value="DNA_mismatch_S5_2-like"/>
</dbReference>
<keyword evidence="6" id="KW-0540">Nuclease</keyword>
<keyword evidence="6" id="KW-0255">Endonuclease</keyword>
<dbReference type="CDD" id="cd16926">
    <property type="entry name" value="HATPase_MutL-MLH-PMS-like"/>
    <property type="match status" value="1"/>
</dbReference>
<dbReference type="PROSITE" id="PS00058">
    <property type="entry name" value="DNA_MISMATCH_REPAIR_1"/>
    <property type="match status" value="1"/>
</dbReference>
<proteinExistence type="inferred from homology"/>
<comment type="similarity">
    <text evidence="1">Belongs to the DNA mismatch repair MutL/HexB family.</text>
</comment>
<comment type="caution">
    <text evidence="6">The sequence shown here is derived from an EMBL/GenBank/DDBJ whole genome shotgun (WGS) entry which is preliminary data.</text>
</comment>
<dbReference type="GO" id="GO:0004519">
    <property type="term" value="F:endonuclease activity"/>
    <property type="evidence" value="ECO:0007669"/>
    <property type="project" value="UniProtKB-KW"/>
</dbReference>
<dbReference type="Gene3D" id="3.30.565.10">
    <property type="entry name" value="Histidine kinase-like ATPase, C-terminal domain"/>
    <property type="match status" value="1"/>
</dbReference>
<evidence type="ECO:0000256" key="4">
    <source>
        <dbReference type="ARBA" id="ARBA00023204"/>
    </source>
</evidence>
<reference evidence="6 7" key="1">
    <citation type="submission" date="2023-11" db="EMBL/GenBank/DDBJ databases">
        <title>A Novel Polar Bacteriovorax (B. antarcticus) Isolated from the Biocrust in Antarctica.</title>
        <authorList>
            <person name="Mun W."/>
            <person name="Choi S.Y."/>
            <person name="Mitchell R.J."/>
        </authorList>
    </citation>
    <scope>NUCLEOTIDE SEQUENCE [LARGE SCALE GENOMIC DNA]</scope>
    <source>
        <strain evidence="6 7">PP10</strain>
    </source>
</reference>
<dbReference type="InterPro" id="IPR002099">
    <property type="entry name" value="MutL/Mlh/PMS"/>
</dbReference>
<accession>A0ABU5VVA5</accession>
<dbReference type="PANTHER" id="PTHR10073:SF12">
    <property type="entry name" value="DNA MISMATCH REPAIR PROTEIN MLH1"/>
    <property type="match status" value="1"/>
</dbReference>
<dbReference type="InterPro" id="IPR038973">
    <property type="entry name" value="MutL/Mlh/Pms-like"/>
</dbReference>
<dbReference type="PANTHER" id="PTHR10073">
    <property type="entry name" value="DNA MISMATCH REPAIR PROTEIN MLH, PMS, MUTL"/>
    <property type="match status" value="1"/>
</dbReference>
<dbReference type="EMBL" id="JAYGJQ010000001">
    <property type="protein sequence ID" value="MEA9355560.1"/>
    <property type="molecule type" value="Genomic_DNA"/>
</dbReference>
<keyword evidence="7" id="KW-1185">Reference proteome</keyword>
<dbReference type="InterPro" id="IPR020568">
    <property type="entry name" value="Ribosomal_Su5_D2-typ_SF"/>
</dbReference>
<dbReference type="CDD" id="cd00782">
    <property type="entry name" value="MutL_Trans"/>
    <property type="match status" value="1"/>
</dbReference>
<gene>
    <name evidence="6" type="primary">mutL</name>
    <name evidence="6" type="ORF">SHI21_05090</name>
</gene>
<dbReference type="InterPro" id="IPR014721">
    <property type="entry name" value="Ribsml_uS5_D2-typ_fold_subgr"/>
</dbReference>
<sequence length="576" mass="65554">MTTVDTNPKIEILPEHIIDQIKAGEVLERPASLLKELLENSLDAGSTEIHLHLIENGMDLLSIEDNGHGMTFKNLPYAFLRHATSKLKTFEDLYRLHSFGFRGEALASVAASARVTCTTQPKDLNAEGGKIIIAGGHTELLIAQQASTQGTAIYIKDLFFNTPARLKFIKSKVSEKSALKKMIYSFVLCHPEVTFTIKWDEKEKEIFKAVAKENAAERIAQVFFGRKAETQNLIFSEEMYDNYRVRVYFTKETYTTPQYRHHYLFANRRFFQDKSLHSALLRNLDVFWRFGESGHYVVQIDTPPEEIDVNVHPNKIQVKFLRSDVVYSLLVTAIKNGIKKVVSQMPTESISLESTPSFFSRADNQNFDLMNLVNDSGNGSGSNYSSSSYNDQSEYNLFNRESALTQEAPRFQRLQNQFLIADLGQPTLIDLKKLIVSYFTKELKSFSLSDESTGPLLISEPFKILKGKIDTQFETIKSLGFEFDRLNAEYIVLRTIPKFLPQALLASLSEVLIKYFNLPKTQQFESASFQKFFDENFSDNLLSEAPSAWIERVVAENACPEAMVELTADRLKSLFK</sequence>
<name>A0ABU5VVA5_9BACT</name>
<dbReference type="SUPFAM" id="SSF54211">
    <property type="entry name" value="Ribosomal protein S5 domain 2-like"/>
    <property type="match status" value="1"/>
</dbReference>
<evidence type="ECO:0000256" key="3">
    <source>
        <dbReference type="ARBA" id="ARBA00022763"/>
    </source>
</evidence>
<dbReference type="SMART" id="SM01340">
    <property type="entry name" value="DNA_mis_repair"/>
    <property type="match status" value="1"/>
</dbReference>
<dbReference type="Gene3D" id="3.30.230.10">
    <property type="match status" value="1"/>
</dbReference>
<keyword evidence="4" id="KW-0234">DNA repair</keyword>
<dbReference type="Pfam" id="PF01119">
    <property type="entry name" value="DNA_mis_repair"/>
    <property type="match status" value="1"/>
</dbReference>
<dbReference type="Proteomes" id="UP001302274">
    <property type="component" value="Unassembled WGS sequence"/>
</dbReference>
<evidence type="ECO:0000313" key="6">
    <source>
        <dbReference type="EMBL" id="MEA9355560.1"/>
    </source>
</evidence>
<protein>
    <recommendedName>
        <fullName evidence="2">DNA mismatch repair protein MutL</fullName>
    </recommendedName>
</protein>
<evidence type="ECO:0000313" key="7">
    <source>
        <dbReference type="Proteomes" id="UP001302274"/>
    </source>
</evidence>
<dbReference type="SUPFAM" id="SSF55874">
    <property type="entry name" value="ATPase domain of HSP90 chaperone/DNA topoisomerase II/histidine kinase"/>
    <property type="match status" value="1"/>
</dbReference>
<evidence type="ECO:0000256" key="2">
    <source>
        <dbReference type="ARBA" id="ARBA00021975"/>
    </source>
</evidence>
<feature type="domain" description="DNA mismatch repair protein S5" evidence="5">
    <location>
        <begin position="219"/>
        <end position="339"/>
    </location>
</feature>
<dbReference type="RefSeq" id="WP_323575140.1">
    <property type="nucleotide sequence ID" value="NZ_JAYGJQ010000001.1"/>
</dbReference>
<dbReference type="NCBIfam" id="TIGR00585">
    <property type="entry name" value="mutl"/>
    <property type="match status" value="1"/>
</dbReference>
<evidence type="ECO:0000256" key="1">
    <source>
        <dbReference type="ARBA" id="ARBA00006082"/>
    </source>
</evidence>
<keyword evidence="6" id="KW-0378">Hydrolase</keyword>